<organism evidence="2 3">
    <name type="scientific">Streptomyces olivochromogenes</name>
    <dbReference type="NCBI Taxonomy" id="1963"/>
    <lineage>
        <taxon>Bacteria</taxon>
        <taxon>Bacillati</taxon>
        <taxon>Actinomycetota</taxon>
        <taxon>Actinomycetes</taxon>
        <taxon>Kitasatosporales</taxon>
        <taxon>Streptomycetaceae</taxon>
        <taxon>Streptomyces</taxon>
    </lineage>
</organism>
<feature type="region of interest" description="Disordered" evidence="1">
    <location>
        <begin position="351"/>
        <end position="377"/>
    </location>
</feature>
<reference evidence="3" key="1">
    <citation type="submission" date="2017-05" db="EMBL/GenBank/DDBJ databases">
        <title>Streptomyces olivochromogenes NBRC 3561 whole genome shotgun sequence.</title>
        <authorList>
            <person name="Dohra H."/>
            <person name="Kodani S."/>
        </authorList>
    </citation>
    <scope>NUCLEOTIDE SEQUENCE [LARGE SCALE GENOMIC DNA]</scope>
    <source>
        <strain evidence="3">NBRC 3561</strain>
    </source>
</reference>
<evidence type="ECO:0000313" key="3">
    <source>
        <dbReference type="Proteomes" id="UP000217446"/>
    </source>
</evidence>
<dbReference type="RefSeq" id="WP_067383017.1">
    <property type="nucleotide sequence ID" value="NZ_BDQI01000034.1"/>
</dbReference>
<gene>
    <name evidence="2" type="ORF">SO3561_08856</name>
</gene>
<protein>
    <submittedName>
        <fullName evidence="2">Uncharacterized protein</fullName>
    </submittedName>
</protein>
<feature type="compositionally biased region" description="Low complexity" evidence="1">
    <location>
        <begin position="363"/>
        <end position="377"/>
    </location>
</feature>
<name>A0A250VT63_STROL</name>
<evidence type="ECO:0000313" key="2">
    <source>
        <dbReference type="EMBL" id="GAX57286.1"/>
    </source>
</evidence>
<accession>A0A250VT63</accession>
<keyword evidence="3" id="KW-1185">Reference proteome</keyword>
<proteinExistence type="predicted"/>
<comment type="caution">
    <text evidence="2">The sequence shown here is derived from an EMBL/GenBank/DDBJ whole genome shotgun (WGS) entry which is preliminary data.</text>
</comment>
<evidence type="ECO:0000256" key="1">
    <source>
        <dbReference type="SAM" id="MobiDB-lite"/>
    </source>
</evidence>
<feature type="compositionally biased region" description="Basic and acidic residues" evidence="1">
    <location>
        <begin position="351"/>
        <end position="360"/>
    </location>
</feature>
<dbReference type="EMBL" id="BDQI01000034">
    <property type="protein sequence ID" value="GAX57286.1"/>
    <property type="molecule type" value="Genomic_DNA"/>
</dbReference>
<dbReference type="AlphaFoldDB" id="A0A250VT63"/>
<sequence length="422" mass="45558">MRKRSGRPPRFAAIPNETIDDSASLDFMALALLSVLLRHRDGWNITLAVIGAKYGYGRDALAKAMGFLQVARYVVKIRIMSAETNQWSTEMCVYDTPATDAEVAALLEAVRREPDVRAVQVIEPTEAAVEHAAKRRAKLQPADRRTSPSVAIPRVPENPHSGAASENGEFPQVSPECRDSRQSGNPAVFKKTVSKKTGEDEEPWGDGRRPSTGRGSSSAGGSAASGKTKPPFSRDERAQYDAFVKALPSPLAALVPRGLPDALVRAVLAAVDISSPEGRTVEQLVRYRLMPKWDRYYSSRDQAGPIEKPVGVLVAMLRRDAECGDARCDERTNVDTGQACSACEMRAVDRRADREKDRQTSDAAVVPAAVPGPRTTAPRASAASAVKVAPVVVDPASVPLGNYRSGAQMARAGMVDKAYRPR</sequence>
<feature type="region of interest" description="Disordered" evidence="1">
    <location>
        <begin position="132"/>
        <end position="234"/>
    </location>
</feature>
<feature type="compositionally biased region" description="Low complexity" evidence="1">
    <location>
        <begin position="210"/>
        <end position="230"/>
    </location>
</feature>
<dbReference type="Proteomes" id="UP000217446">
    <property type="component" value="Unassembled WGS sequence"/>
</dbReference>